<accession>A0A5B7HU47</accession>
<name>A0A5B7HU47_PORTR</name>
<evidence type="ECO:0000313" key="3">
    <source>
        <dbReference type="Proteomes" id="UP000324222"/>
    </source>
</evidence>
<evidence type="ECO:0000256" key="1">
    <source>
        <dbReference type="SAM" id="MobiDB-lite"/>
    </source>
</evidence>
<dbReference type="EMBL" id="VSRR010042425">
    <property type="protein sequence ID" value="MPC76030.1"/>
    <property type="molecule type" value="Genomic_DNA"/>
</dbReference>
<proteinExistence type="predicted"/>
<sequence>MSEDARTSKSSAVKSEASQRRVYNYNRHKVSAASHSWRQHLAPLLLQQVSSAVVSYVSTLPGRRLASLKHGFTGRRMDGVGPPYVCGIRLQVREAALSECGDF</sequence>
<keyword evidence="3" id="KW-1185">Reference proteome</keyword>
<evidence type="ECO:0000313" key="2">
    <source>
        <dbReference type="EMBL" id="MPC76030.1"/>
    </source>
</evidence>
<gene>
    <name evidence="2" type="ORF">E2C01_070431</name>
</gene>
<organism evidence="2 3">
    <name type="scientific">Portunus trituberculatus</name>
    <name type="common">Swimming crab</name>
    <name type="synonym">Neptunus trituberculatus</name>
    <dbReference type="NCBI Taxonomy" id="210409"/>
    <lineage>
        <taxon>Eukaryota</taxon>
        <taxon>Metazoa</taxon>
        <taxon>Ecdysozoa</taxon>
        <taxon>Arthropoda</taxon>
        <taxon>Crustacea</taxon>
        <taxon>Multicrustacea</taxon>
        <taxon>Malacostraca</taxon>
        <taxon>Eumalacostraca</taxon>
        <taxon>Eucarida</taxon>
        <taxon>Decapoda</taxon>
        <taxon>Pleocyemata</taxon>
        <taxon>Brachyura</taxon>
        <taxon>Eubrachyura</taxon>
        <taxon>Portunoidea</taxon>
        <taxon>Portunidae</taxon>
        <taxon>Portuninae</taxon>
        <taxon>Portunus</taxon>
    </lineage>
</organism>
<comment type="caution">
    <text evidence="2">The sequence shown here is derived from an EMBL/GenBank/DDBJ whole genome shotgun (WGS) entry which is preliminary data.</text>
</comment>
<dbReference type="Proteomes" id="UP000324222">
    <property type="component" value="Unassembled WGS sequence"/>
</dbReference>
<dbReference type="AlphaFoldDB" id="A0A5B7HU47"/>
<protein>
    <submittedName>
        <fullName evidence="2">Uncharacterized protein</fullName>
    </submittedName>
</protein>
<feature type="region of interest" description="Disordered" evidence="1">
    <location>
        <begin position="1"/>
        <end position="20"/>
    </location>
</feature>
<reference evidence="2 3" key="1">
    <citation type="submission" date="2019-05" db="EMBL/GenBank/DDBJ databases">
        <title>Another draft genome of Portunus trituberculatus and its Hox gene families provides insights of decapod evolution.</title>
        <authorList>
            <person name="Jeong J.-H."/>
            <person name="Song I."/>
            <person name="Kim S."/>
            <person name="Choi T."/>
            <person name="Kim D."/>
            <person name="Ryu S."/>
            <person name="Kim W."/>
        </authorList>
    </citation>
    <scope>NUCLEOTIDE SEQUENCE [LARGE SCALE GENOMIC DNA]</scope>
    <source>
        <tissue evidence="2">Muscle</tissue>
    </source>
</reference>